<accession>A0A848LD54</accession>
<evidence type="ECO:0000256" key="2">
    <source>
        <dbReference type="SAM" id="Phobius"/>
    </source>
</evidence>
<feature type="transmembrane region" description="Helical" evidence="2">
    <location>
        <begin position="28"/>
        <end position="49"/>
    </location>
</feature>
<protein>
    <recommendedName>
        <fullName evidence="3">Tyrosine specific protein phosphatases domain-containing protein</fullName>
    </recommendedName>
</protein>
<dbReference type="Gene3D" id="3.90.190.10">
    <property type="entry name" value="Protein tyrosine phosphatase superfamily"/>
    <property type="match status" value="1"/>
</dbReference>
<dbReference type="PROSITE" id="PS50056">
    <property type="entry name" value="TYR_PHOSPHATASE_2"/>
    <property type="match status" value="1"/>
</dbReference>
<dbReference type="RefSeq" id="WP_169343490.1">
    <property type="nucleotide sequence ID" value="NZ_JABBJJ010000014.1"/>
</dbReference>
<gene>
    <name evidence="4" type="ORF">HG543_04860</name>
</gene>
<evidence type="ECO:0000259" key="3">
    <source>
        <dbReference type="PROSITE" id="PS50056"/>
    </source>
</evidence>
<keyword evidence="2" id="KW-0812">Transmembrane</keyword>
<keyword evidence="1" id="KW-0378">Hydrolase</keyword>
<feature type="domain" description="Tyrosine specific protein phosphatases" evidence="3">
    <location>
        <begin position="161"/>
        <end position="213"/>
    </location>
</feature>
<dbReference type="GO" id="GO:0016791">
    <property type="term" value="F:phosphatase activity"/>
    <property type="evidence" value="ECO:0007669"/>
    <property type="project" value="UniProtKB-ARBA"/>
</dbReference>
<dbReference type="Proteomes" id="UP000518300">
    <property type="component" value="Unassembled WGS sequence"/>
</dbReference>
<name>A0A848LD54_9BACT</name>
<dbReference type="SUPFAM" id="SSF52799">
    <property type="entry name" value="(Phosphotyrosine protein) phosphatases II"/>
    <property type="match status" value="1"/>
</dbReference>
<evidence type="ECO:0000313" key="4">
    <source>
        <dbReference type="EMBL" id="NMO14191.1"/>
    </source>
</evidence>
<dbReference type="EMBL" id="JABBJJ010000014">
    <property type="protein sequence ID" value="NMO14191.1"/>
    <property type="molecule type" value="Genomic_DNA"/>
</dbReference>
<dbReference type="Pfam" id="PF22784">
    <property type="entry name" value="PTP-SAK"/>
    <property type="match status" value="1"/>
</dbReference>
<dbReference type="InterPro" id="IPR057023">
    <property type="entry name" value="PTP-SAK"/>
</dbReference>
<dbReference type="InterPro" id="IPR000387">
    <property type="entry name" value="Tyr_Pase_dom"/>
</dbReference>
<keyword evidence="2" id="KW-1133">Transmembrane helix</keyword>
<feature type="transmembrane region" description="Helical" evidence="2">
    <location>
        <begin position="61"/>
        <end position="80"/>
    </location>
</feature>
<sequence length="240" mass="25173">MKYAAAFTLFTVLLGFLALRLGGAWLLLLWPAASFSLVALAYGGVGPRLLGKQPDGRMRPWAVLVLLPYLLFTWATWHLARVLSREPAHAEVVPGVLVGRRLLSGELPAGVGTVLDLTAEFIEPAGIRRAARYVSLPILDASTLPVGRVAPVLRELATLPGPVYVHCAQGHGRTGMIAAALLVARGDAPDAKTALALIQRVRPGVRVSPAQAHALDELAEALGVPVSGGTAPTLGGVTTR</sequence>
<organism evidence="4 5">
    <name type="scientific">Pyxidicoccus fallax</name>
    <dbReference type="NCBI Taxonomy" id="394095"/>
    <lineage>
        <taxon>Bacteria</taxon>
        <taxon>Pseudomonadati</taxon>
        <taxon>Myxococcota</taxon>
        <taxon>Myxococcia</taxon>
        <taxon>Myxococcales</taxon>
        <taxon>Cystobacterineae</taxon>
        <taxon>Myxococcaceae</taxon>
        <taxon>Pyxidicoccus</taxon>
    </lineage>
</organism>
<dbReference type="InterPro" id="IPR029021">
    <property type="entry name" value="Prot-tyrosine_phosphatase-like"/>
</dbReference>
<dbReference type="InterPro" id="IPR016130">
    <property type="entry name" value="Tyr_Pase_AS"/>
</dbReference>
<dbReference type="PROSITE" id="PS00383">
    <property type="entry name" value="TYR_PHOSPHATASE_1"/>
    <property type="match status" value="1"/>
</dbReference>
<keyword evidence="5" id="KW-1185">Reference proteome</keyword>
<dbReference type="PANTHER" id="PTHR47216">
    <property type="match status" value="1"/>
</dbReference>
<proteinExistence type="predicted"/>
<reference evidence="4 5" key="1">
    <citation type="submission" date="2020-04" db="EMBL/GenBank/DDBJ databases">
        <title>Draft genome of Pyxidicoccus fallax type strain.</title>
        <authorList>
            <person name="Whitworth D.E."/>
        </authorList>
    </citation>
    <scope>NUCLEOTIDE SEQUENCE [LARGE SCALE GENOMIC DNA]</scope>
    <source>
        <strain evidence="4 5">DSM 14698</strain>
    </source>
</reference>
<dbReference type="AlphaFoldDB" id="A0A848LD54"/>
<comment type="caution">
    <text evidence="4">The sequence shown here is derived from an EMBL/GenBank/DDBJ whole genome shotgun (WGS) entry which is preliminary data.</text>
</comment>
<evidence type="ECO:0000313" key="5">
    <source>
        <dbReference type="Proteomes" id="UP000518300"/>
    </source>
</evidence>
<dbReference type="PANTHER" id="PTHR47216:SF4">
    <property type="entry name" value="OS01G0859400 PROTEIN"/>
    <property type="match status" value="1"/>
</dbReference>
<keyword evidence="2" id="KW-0472">Membrane</keyword>
<evidence type="ECO:0000256" key="1">
    <source>
        <dbReference type="ARBA" id="ARBA00022801"/>
    </source>
</evidence>